<proteinExistence type="predicted"/>
<evidence type="ECO:0000313" key="1">
    <source>
        <dbReference type="EMBL" id="HED11715.1"/>
    </source>
</evidence>
<comment type="caution">
    <text evidence="1">The sequence shown here is derived from an EMBL/GenBank/DDBJ whole genome shotgun (WGS) entry which is preliminary data.</text>
</comment>
<protein>
    <submittedName>
        <fullName evidence="1">GatB/YqeY domain-containing protein</fullName>
    </submittedName>
</protein>
<dbReference type="Pfam" id="PF09424">
    <property type="entry name" value="YqeY"/>
    <property type="match status" value="1"/>
</dbReference>
<gene>
    <name evidence="1" type="ORF">ENJ10_13565</name>
</gene>
<name>A0A7V1PVN8_CALAY</name>
<dbReference type="InterPro" id="IPR019004">
    <property type="entry name" value="YqeY/Aim41"/>
</dbReference>
<dbReference type="InterPro" id="IPR023168">
    <property type="entry name" value="GatB_Yqey_C_2"/>
</dbReference>
<accession>A0A7V1PVN8</accession>
<sequence length="138" mass="15279">MKNALKSGDKARLGVLRMTLAQLKDERIRLQKELTDEDVIRILAKGVKSRKDSVESYRSGGREDLAEKEAFEISVLEQYLPEQMSEEDVRAVVAEVIRQTGAASMKDMGKVMGPAMARLKGKADGKMVQDIVRALLGS</sequence>
<dbReference type="SUPFAM" id="SSF89095">
    <property type="entry name" value="GatB/YqeY motif"/>
    <property type="match status" value="1"/>
</dbReference>
<organism evidence="1">
    <name type="scientific">Caldithrix abyssi</name>
    <dbReference type="NCBI Taxonomy" id="187145"/>
    <lineage>
        <taxon>Bacteria</taxon>
        <taxon>Pseudomonadati</taxon>
        <taxon>Calditrichota</taxon>
        <taxon>Calditrichia</taxon>
        <taxon>Calditrichales</taxon>
        <taxon>Calditrichaceae</taxon>
        <taxon>Caldithrix</taxon>
    </lineage>
</organism>
<dbReference type="GO" id="GO:0016884">
    <property type="term" value="F:carbon-nitrogen ligase activity, with glutamine as amido-N-donor"/>
    <property type="evidence" value="ECO:0007669"/>
    <property type="project" value="InterPro"/>
</dbReference>
<dbReference type="AlphaFoldDB" id="A0A7V1PVN8"/>
<dbReference type="EMBL" id="DRLD01000380">
    <property type="protein sequence ID" value="HED11715.1"/>
    <property type="molecule type" value="Genomic_DNA"/>
</dbReference>
<reference evidence="1" key="1">
    <citation type="journal article" date="2020" name="mSystems">
        <title>Genome- and Community-Level Interaction Insights into Carbon Utilization and Element Cycling Functions of Hydrothermarchaeota in Hydrothermal Sediment.</title>
        <authorList>
            <person name="Zhou Z."/>
            <person name="Liu Y."/>
            <person name="Xu W."/>
            <person name="Pan J."/>
            <person name="Luo Z.H."/>
            <person name="Li M."/>
        </authorList>
    </citation>
    <scope>NUCLEOTIDE SEQUENCE [LARGE SCALE GENOMIC DNA]</scope>
    <source>
        <strain evidence="1">HyVt-456</strain>
    </source>
</reference>
<dbReference type="InterPro" id="IPR042184">
    <property type="entry name" value="YqeY/Aim41_N"/>
</dbReference>
<dbReference type="PANTHER" id="PTHR28055:SF1">
    <property type="entry name" value="ALTERED INHERITANCE OF MITOCHONDRIA PROTEIN 41, MITOCHONDRIAL"/>
    <property type="match status" value="1"/>
</dbReference>
<dbReference type="Gene3D" id="1.10.1510.10">
    <property type="entry name" value="Uncharacterised protein YqeY/AIM41 PF09424, N-terminal domain"/>
    <property type="match status" value="1"/>
</dbReference>
<dbReference type="Gene3D" id="1.10.10.410">
    <property type="match status" value="1"/>
</dbReference>
<dbReference type="InterPro" id="IPR003789">
    <property type="entry name" value="Asn/Gln_tRNA_amidoTrase-B-like"/>
</dbReference>
<dbReference type="Proteomes" id="UP000886005">
    <property type="component" value="Unassembled WGS sequence"/>
</dbReference>
<dbReference type="PANTHER" id="PTHR28055">
    <property type="entry name" value="ALTERED INHERITANCE OF MITOCHONDRIA PROTEIN 41, MITOCHONDRIAL"/>
    <property type="match status" value="1"/>
</dbReference>